<evidence type="ECO:0000313" key="2">
    <source>
        <dbReference type="Proteomes" id="UP000503447"/>
    </source>
</evidence>
<name>A0A6M5YIR8_9BACT</name>
<dbReference type="Proteomes" id="UP000503447">
    <property type="component" value="Chromosome"/>
</dbReference>
<keyword evidence="2" id="KW-1185">Reference proteome</keyword>
<protein>
    <submittedName>
        <fullName evidence="1">Uncharacterized protein</fullName>
    </submittedName>
</protein>
<organism evidence="1 2">
    <name type="scientific">Frigoriglobus tundricola</name>
    <dbReference type="NCBI Taxonomy" id="2774151"/>
    <lineage>
        <taxon>Bacteria</taxon>
        <taxon>Pseudomonadati</taxon>
        <taxon>Planctomycetota</taxon>
        <taxon>Planctomycetia</taxon>
        <taxon>Gemmatales</taxon>
        <taxon>Gemmataceae</taxon>
        <taxon>Frigoriglobus</taxon>
    </lineage>
</organism>
<accession>A0A6M5YIR8</accession>
<reference evidence="2" key="1">
    <citation type="submission" date="2020-05" db="EMBL/GenBank/DDBJ databases">
        <title>Frigoriglobus tundricola gen. nov., sp. nov., a psychrotolerant cellulolytic planctomycete of the family Gemmataceae with two divergent copies of 16S rRNA gene.</title>
        <authorList>
            <person name="Kulichevskaya I.S."/>
            <person name="Ivanova A.A."/>
            <person name="Naumoff D.G."/>
            <person name="Beletsky A.V."/>
            <person name="Rijpstra W.I.C."/>
            <person name="Sinninghe Damste J.S."/>
            <person name="Mardanov A.V."/>
            <person name="Ravin N.V."/>
            <person name="Dedysh S.N."/>
        </authorList>
    </citation>
    <scope>NUCLEOTIDE SEQUENCE [LARGE SCALE GENOMIC DNA]</scope>
    <source>
        <strain evidence="2">PL17</strain>
    </source>
</reference>
<dbReference type="KEGG" id="ftj:FTUN_0726"/>
<gene>
    <name evidence="1" type="ORF">FTUN_0726</name>
</gene>
<evidence type="ECO:0000313" key="1">
    <source>
        <dbReference type="EMBL" id="QJW93221.1"/>
    </source>
</evidence>
<proteinExistence type="predicted"/>
<dbReference type="AlphaFoldDB" id="A0A6M5YIR8"/>
<dbReference type="EMBL" id="CP053452">
    <property type="protein sequence ID" value="QJW93221.1"/>
    <property type="molecule type" value="Genomic_DNA"/>
</dbReference>
<sequence>MFGIFLFCEGDKSAEDSFCCAEIVPAGATQLPGGNRTR</sequence>